<dbReference type="CDD" id="cd05254">
    <property type="entry name" value="dTDP_HR_like_SDR_e"/>
    <property type="match status" value="1"/>
</dbReference>
<dbReference type="SUPFAM" id="SSF51735">
    <property type="entry name" value="NAD(P)-binding Rossmann-fold domains"/>
    <property type="match status" value="1"/>
</dbReference>
<dbReference type="UniPathway" id="UPA00124"/>
<dbReference type="Pfam" id="PF04321">
    <property type="entry name" value="RmlD_sub_bind"/>
    <property type="match status" value="1"/>
</dbReference>
<dbReference type="GO" id="GO:0008831">
    <property type="term" value="F:dTDP-4-dehydrorhamnose reductase activity"/>
    <property type="evidence" value="ECO:0007669"/>
    <property type="project" value="UniProtKB-EC"/>
</dbReference>
<evidence type="ECO:0000313" key="4">
    <source>
        <dbReference type="EMBL" id="TSC65839.1"/>
    </source>
</evidence>
<keyword evidence="2" id="KW-0521">NADP</keyword>
<keyword evidence="2" id="KW-0560">Oxidoreductase</keyword>
<evidence type="ECO:0000256" key="2">
    <source>
        <dbReference type="RuleBase" id="RU364082"/>
    </source>
</evidence>
<comment type="caution">
    <text evidence="4">The sequence shown here is derived from an EMBL/GenBank/DDBJ whole genome shotgun (WGS) entry which is preliminary data.</text>
</comment>
<dbReference type="PANTHER" id="PTHR10491:SF4">
    <property type="entry name" value="METHIONINE ADENOSYLTRANSFERASE 2 SUBUNIT BETA"/>
    <property type="match status" value="1"/>
</dbReference>
<dbReference type="InterPro" id="IPR005913">
    <property type="entry name" value="dTDP_dehydrorham_reduct"/>
</dbReference>
<evidence type="ECO:0000313" key="5">
    <source>
        <dbReference type="Proteomes" id="UP000316253"/>
    </source>
</evidence>
<reference evidence="4 5" key="1">
    <citation type="submission" date="2017-08" db="EMBL/GenBank/DDBJ databases">
        <title>Mechanisms for carbon and nitrogen cycling indicate functional differentiation within the Candidate Phyla Radiation.</title>
        <authorList>
            <person name="Danczak R.E."/>
            <person name="Johnston M.D."/>
            <person name="Kenah C."/>
            <person name="Slattery M."/>
            <person name="Wrighton K.C."/>
            <person name="Wilkins M.J."/>
        </authorList>
    </citation>
    <scope>NUCLEOTIDE SEQUENCE [LARGE SCALE GENOMIC DNA]</scope>
    <source>
        <strain evidence="4">Gr01-1014_85</strain>
    </source>
</reference>
<accession>A0A554JBZ4</accession>
<dbReference type="InterPro" id="IPR029903">
    <property type="entry name" value="RmlD-like-bd"/>
</dbReference>
<gene>
    <name evidence="4" type="ORF">CEO22_323</name>
</gene>
<name>A0A554JBZ4_9BACT</name>
<comment type="pathway">
    <text evidence="2">Carbohydrate biosynthesis; dTDP-L-rhamnose biosynthesis.</text>
</comment>
<dbReference type="Gene3D" id="3.90.25.10">
    <property type="entry name" value="UDP-galactose 4-epimerase, domain 1"/>
    <property type="match status" value="1"/>
</dbReference>
<evidence type="ECO:0000256" key="1">
    <source>
        <dbReference type="ARBA" id="ARBA00010944"/>
    </source>
</evidence>
<dbReference type="GO" id="GO:0019305">
    <property type="term" value="P:dTDP-rhamnose biosynthetic process"/>
    <property type="evidence" value="ECO:0007669"/>
    <property type="project" value="UniProtKB-UniPathway"/>
</dbReference>
<comment type="function">
    <text evidence="2">Catalyzes the reduction of dTDP-6-deoxy-L-lyxo-4-hexulose to yield dTDP-L-rhamnose.</text>
</comment>
<dbReference type="PANTHER" id="PTHR10491">
    <property type="entry name" value="DTDP-4-DEHYDRORHAMNOSE REDUCTASE"/>
    <property type="match status" value="1"/>
</dbReference>
<dbReference type="GO" id="GO:0005829">
    <property type="term" value="C:cytosol"/>
    <property type="evidence" value="ECO:0007669"/>
    <property type="project" value="TreeGrafter"/>
</dbReference>
<dbReference type="Proteomes" id="UP000316253">
    <property type="component" value="Unassembled WGS sequence"/>
</dbReference>
<dbReference type="EC" id="1.1.1.133" evidence="2"/>
<proteinExistence type="inferred from homology"/>
<evidence type="ECO:0000259" key="3">
    <source>
        <dbReference type="Pfam" id="PF04321"/>
    </source>
</evidence>
<dbReference type="Gene3D" id="3.40.50.720">
    <property type="entry name" value="NAD(P)-binding Rossmann-like Domain"/>
    <property type="match status" value="1"/>
</dbReference>
<comment type="similarity">
    <text evidence="1 2">Belongs to the dTDP-4-dehydrorhamnose reductase family.</text>
</comment>
<sequence length="279" mass="30845">MRPKLLVTGGHGVLAGYVRRLMPHYQVIAPDKLELDITNDTAVTKLLNQEKPAVIIHAAALTDVDYCQSHPELADQVNARASGQLALAAEAIGAQFVYISTAAVFNGRSEFSVESDEPDPINHYGRSKLAGERLVAEFSPSALIVRSAWLIGGGREQRKFVANILRLAETQTELAVVNDKVGSLTYARDLVEFIDRSLPSRLSGIYHFASAGECSRYDIAECLVSTMQLPTRLVPVGSEFFAESFAAPRPDREVLRSIKHDFSIDWQTTLKQYIEDELR</sequence>
<dbReference type="EMBL" id="VMFD01000025">
    <property type="protein sequence ID" value="TSC65839.1"/>
    <property type="molecule type" value="Genomic_DNA"/>
</dbReference>
<feature type="domain" description="RmlD-like substrate binding" evidence="3">
    <location>
        <begin position="4"/>
        <end position="276"/>
    </location>
</feature>
<organism evidence="4 5">
    <name type="scientific">Candidatus Berkelbacteria bacterium Gr01-1014_85</name>
    <dbReference type="NCBI Taxonomy" id="2017150"/>
    <lineage>
        <taxon>Bacteria</taxon>
        <taxon>Candidatus Berkelbacteria</taxon>
    </lineage>
</organism>
<protein>
    <recommendedName>
        <fullName evidence="2">dTDP-4-dehydrorhamnose reductase</fullName>
        <ecNumber evidence="2">1.1.1.133</ecNumber>
    </recommendedName>
</protein>
<dbReference type="AlphaFoldDB" id="A0A554JBZ4"/>
<dbReference type="InterPro" id="IPR036291">
    <property type="entry name" value="NAD(P)-bd_dom_sf"/>
</dbReference>